<dbReference type="Proteomes" id="UP001596422">
    <property type="component" value="Unassembled WGS sequence"/>
</dbReference>
<dbReference type="InterPro" id="IPR007157">
    <property type="entry name" value="PspA_VIPP1"/>
</dbReference>
<dbReference type="Gene3D" id="1.10.287.1490">
    <property type="match status" value="1"/>
</dbReference>
<keyword evidence="2" id="KW-0175">Coiled coil</keyword>
<evidence type="ECO:0000256" key="1">
    <source>
        <dbReference type="ARBA" id="ARBA00043985"/>
    </source>
</evidence>
<dbReference type="Pfam" id="PF04012">
    <property type="entry name" value="PspA_IM30"/>
    <property type="match status" value="1"/>
</dbReference>
<evidence type="ECO:0000313" key="3">
    <source>
        <dbReference type="EMBL" id="MFC6671271.1"/>
    </source>
</evidence>
<gene>
    <name evidence="3" type="ORF">ACFQDL_15175</name>
</gene>
<protein>
    <submittedName>
        <fullName evidence="3">PspA/IM30 family protein</fullName>
    </submittedName>
</protein>
<proteinExistence type="inferred from homology"/>
<comment type="similarity">
    <text evidence="1">Belongs to the PspA/Vipp/IM30 family.</text>
</comment>
<comment type="caution">
    <text evidence="3">The sequence shown here is derived from an EMBL/GenBank/DDBJ whole genome shotgun (WGS) entry which is preliminary data.</text>
</comment>
<sequence length="214" mass="25116">MSLIKRLSATLFARLDGVVSEIEDHEAVVQTSIDELRHQVARARARLNQMQRDEQQLVDRIDRLREDTGRWGERARRCAAEDEARALSCLERRRQCRREAERLQQSLDGCRDGAARLMRDVEEGETRLQLLHQRHTLMRARQCGTAARTAGQETELLREVEACFERWDTRLTERELSLRDIAPEDPLDEGFSRRERDEDLRAELDVLLQQEKKQ</sequence>
<organism evidence="3 4">
    <name type="scientific">Marinobacterium aestuariivivens</name>
    <dbReference type="NCBI Taxonomy" id="1698799"/>
    <lineage>
        <taxon>Bacteria</taxon>
        <taxon>Pseudomonadati</taxon>
        <taxon>Pseudomonadota</taxon>
        <taxon>Gammaproteobacteria</taxon>
        <taxon>Oceanospirillales</taxon>
        <taxon>Oceanospirillaceae</taxon>
        <taxon>Marinobacterium</taxon>
    </lineage>
</organism>
<evidence type="ECO:0000313" key="4">
    <source>
        <dbReference type="Proteomes" id="UP001596422"/>
    </source>
</evidence>
<dbReference type="RefSeq" id="WP_379909783.1">
    <property type="nucleotide sequence ID" value="NZ_JBHSWE010000001.1"/>
</dbReference>
<accession>A0ABW2A1L7</accession>
<dbReference type="EMBL" id="JBHSWE010000001">
    <property type="protein sequence ID" value="MFC6671271.1"/>
    <property type="molecule type" value="Genomic_DNA"/>
</dbReference>
<reference evidence="4" key="1">
    <citation type="journal article" date="2019" name="Int. J. Syst. Evol. Microbiol.">
        <title>The Global Catalogue of Microorganisms (GCM) 10K type strain sequencing project: providing services to taxonomists for standard genome sequencing and annotation.</title>
        <authorList>
            <consortium name="The Broad Institute Genomics Platform"/>
            <consortium name="The Broad Institute Genome Sequencing Center for Infectious Disease"/>
            <person name="Wu L."/>
            <person name="Ma J."/>
        </authorList>
    </citation>
    <scope>NUCLEOTIDE SEQUENCE [LARGE SCALE GENOMIC DNA]</scope>
    <source>
        <strain evidence="4">NBRC 111756</strain>
    </source>
</reference>
<feature type="coiled-coil region" evidence="2">
    <location>
        <begin position="33"/>
        <end position="67"/>
    </location>
</feature>
<keyword evidence="4" id="KW-1185">Reference proteome</keyword>
<name>A0ABW2A1L7_9GAMM</name>
<evidence type="ECO:0000256" key="2">
    <source>
        <dbReference type="SAM" id="Coils"/>
    </source>
</evidence>